<comment type="caution">
    <text evidence="2">The sequence shown here is derived from an EMBL/GenBank/DDBJ whole genome shotgun (WGS) entry which is preliminary data.</text>
</comment>
<dbReference type="InterPro" id="IPR000182">
    <property type="entry name" value="GNAT_dom"/>
</dbReference>
<dbReference type="SUPFAM" id="SSF55729">
    <property type="entry name" value="Acyl-CoA N-acyltransferases (Nat)"/>
    <property type="match status" value="1"/>
</dbReference>
<organism evidence="2 3">
    <name type="scientific">Limnovirga soli</name>
    <dbReference type="NCBI Taxonomy" id="2656915"/>
    <lineage>
        <taxon>Bacteria</taxon>
        <taxon>Pseudomonadati</taxon>
        <taxon>Bacteroidota</taxon>
        <taxon>Chitinophagia</taxon>
        <taxon>Chitinophagales</taxon>
        <taxon>Chitinophagaceae</taxon>
        <taxon>Limnovirga</taxon>
    </lineage>
</organism>
<evidence type="ECO:0000259" key="1">
    <source>
        <dbReference type="PROSITE" id="PS51186"/>
    </source>
</evidence>
<evidence type="ECO:0000313" key="2">
    <source>
        <dbReference type="EMBL" id="NNV55667.1"/>
    </source>
</evidence>
<feature type="domain" description="N-acetyltransferase" evidence="1">
    <location>
        <begin position="8"/>
        <end position="178"/>
    </location>
</feature>
<keyword evidence="3" id="KW-1185">Reference proteome</keyword>
<evidence type="ECO:0000313" key="3">
    <source>
        <dbReference type="Proteomes" id="UP000598971"/>
    </source>
</evidence>
<dbReference type="GO" id="GO:0016747">
    <property type="term" value="F:acyltransferase activity, transferring groups other than amino-acyl groups"/>
    <property type="evidence" value="ECO:0007669"/>
    <property type="project" value="InterPro"/>
</dbReference>
<reference evidence="2" key="1">
    <citation type="submission" date="2019-10" db="EMBL/GenBank/DDBJ databases">
        <title>Draft genome sequence of Panacibacter sp. KCS-6.</title>
        <authorList>
            <person name="Yim K.J."/>
        </authorList>
    </citation>
    <scope>NUCLEOTIDE SEQUENCE</scope>
    <source>
        <strain evidence="2">KCS-6</strain>
    </source>
</reference>
<dbReference type="EMBL" id="WHPF01000006">
    <property type="protein sequence ID" value="NNV55667.1"/>
    <property type="molecule type" value="Genomic_DNA"/>
</dbReference>
<dbReference type="Proteomes" id="UP000598971">
    <property type="component" value="Unassembled WGS sequence"/>
</dbReference>
<gene>
    <name evidence="2" type="ORF">GD597_09365</name>
</gene>
<dbReference type="Pfam" id="PF00583">
    <property type="entry name" value="Acetyltransf_1"/>
    <property type="match status" value="1"/>
</dbReference>
<proteinExistence type="predicted"/>
<dbReference type="InterPro" id="IPR016181">
    <property type="entry name" value="Acyl_CoA_acyltransferase"/>
</dbReference>
<accession>A0A8J8JRB1</accession>
<dbReference type="Gene3D" id="3.40.630.30">
    <property type="match status" value="1"/>
</dbReference>
<dbReference type="PROSITE" id="PS51186">
    <property type="entry name" value="GNAT"/>
    <property type="match status" value="1"/>
</dbReference>
<name>A0A8J8JRB1_9BACT</name>
<protein>
    <submittedName>
        <fullName evidence="2">GNAT family N-acetyltransferase</fullName>
    </submittedName>
</protein>
<dbReference type="AlphaFoldDB" id="A0A8J8JRB1"/>
<sequence length="180" mass="20194">MIQLAGHTTLQLLIKEDAPLLSNIAIKAYKDHYLHLWDDGGEWYINNCFNIARLQSELADANAVFYLVCHLDIPVGFVKLNINPSFAADTDNALELERIYLMGHTSGNGIGSNILVFIVQLATEMGKAGIVLKVMDSSAAAIRFYHKMGFVITGNYQLDFPQMLKHFRGMYIMEKTLLPL</sequence>
<dbReference type="RefSeq" id="WP_171607600.1">
    <property type="nucleotide sequence ID" value="NZ_WHPF01000006.1"/>
</dbReference>